<comment type="caution">
    <text evidence="7">The sequence shown here is derived from an EMBL/GenBank/DDBJ whole genome shotgun (WGS) entry which is preliminary data.</text>
</comment>
<comment type="similarity">
    <text evidence="2">Belongs to the class-V pyridoxal-phosphate-dependent aminotransferase family.</text>
</comment>
<feature type="binding site" evidence="4">
    <location>
        <position position="346"/>
    </location>
    <ligand>
        <name>substrate</name>
    </ligand>
</feature>
<keyword evidence="7" id="KW-0032">Aminotransferase</keyword>
<dbReference type="PIRSF" id="PIRSF000524">
    <property type="entry name" value="SPT"/>
    <property type="match status" value="1"/>
</dbReference>
<dbReference type="Gene3D" id="3.40.640.10">
    <property type="entry name" value="Type I PLP-dependent aspartate aminotransferase-like (Major domain)"/>
    <property type="match status" value="1"/>
</dbReference>
<dbReference type="GO" id="GO:0019265">
    <property type="term" value="P:glycine biosynthetic process, by transamination of glyoxylate"/>
    <property type="evidence" value="ECO:0007669"/>
    <property type="project" value="TreeGrafter"/>
</dbReference>
<dbReference type="Proteomes" id="UP000640489">
    <property type="component" value="Unassembled WGS sequence"/>
</dbReference>
<dbReference type="AlphaFoldDB" id="A0A930YES9"/>
<evidence type="ECO:0000256" key="4">
    <source>
        <dbReference type="PIRSR" id="PIRSR000524-1"/>
    </source>
</evidence>
<evidence type="ECO:0000256" key="2">
    <source>
        <dbReference type="ARBA" id="ARBA00009236"/>
    </source>
</evidence>
<dbReference type="PANTHER" id="PTHR21152:SF40">
    <property type="entry name" value="ALANINE--GLYOXYLATE AMINOTRANSFERASE"/>
    <property type="match status" value="1"/>
</dbReference>
<evidence type="ECO:0000256" key="5">
    <source>
        <dbReference type="PIRSR" id="PIRSR000524-50"/>
    </source>
</evidence>
<evidence type="ECO:0000313" key="7">
    <source>
        <dbReference type="EMBL" id="MBF4764068.1"/>
    </source>
</evidence>
<keyword evidence="3 5" id="KW-0663">Pyridoxal phosphate</keyword>
<dbReference type="GO" id="GO:0004760">
    <property type="term" value="F:L-serine-pyruvate transaminase activity"/>
    <property type="evidence" value="ECO:0007669"/>
    <property type="project" value="TreeGrafter"/>
</dbReference>
<dbReference type="PANTHER" id="PTHR21152">
    <property type="entry name" value="AMINOTRANSFERASE CLASS V"/>
    <property type="match status" value="1"/>
</dbReference>
<evidence type="ECO:0000259" key="6">
    <source>
        <dbReference type="Pfam" id="PF00266"/>
    </source>
</evidence>
<dbReference type="InterPro" id="IPR015424">
    <property type="entry name" value="PyrdxlP-dep_Trfase"/>
</dbReference>
<dbReference type="InterPro" id="IPR024169">
    <property type="entry name" value="SP_NH2Trfase/AEP_transaminase"/>
</dbReference>
<dbReference type="SUPFAM" id="SSF53383">
    <property type="entry name" value="PLP-dependent transferases"/>
    <property type="match status" value="1"/>
</dbReference>
<dbReference type="InterPro" id="IPR000192">
    <property type="entry name" value="Aminotrans_V_dom"/>
</dbReference>
<comment type="cofactor">
    <cofactor evidence="1 5">
        <name>pyridoxal 5'-phosphate</name>
        <dbReference type="ChEBI" id="CHEBI:597326"/>
    </cofactor>
</comment>
<name>A0A930YES9_9ACTN</name>
<dbReference type="InterPro" id="IPR015421">
    <property type="entry name" value="PyrdxlP-dep_Trfase_major"/>
</dbReference>
<dbReference type="Pfam" id="PF00266">
    <property type="entry name" value="Aminotran_5"/>
    <property type="match status" value="1"/>
</dbReference>
<evidence type="ECO:0000313" key="8">
    <source>
        <dbReference type="Proteomes" id="UP000640489"/>
    </source>
</evidence>
<dbReference type="InterPro" id="IPR015422">
    <property type="entry name" value="PyrdxlP-dep_Trfase_small"/>
</dbReference>
<organism evidence="7 8">
    <name type="scientific">Nocardioides islandensis</name>
    <dbReference type="NCBI Taxonomy" id="433663"/>
    <lineage>
        <taxon>Bacteria</taxon>
        <taxon>Bacillati</taxon>
        <taxon>Actinomycetota</taxon>
        <taxon>Actinomycetes</taxon>
        <taxon>Propionibacteriales</taxon>
        <taxon>Nocardioidaceae</taxon>
        <taxon>Nocardioides</taxon>
    </lineage>
</organism>
<evidence type="ECO:0000256" key="3">
    <source>
        <dbReference type="ARBA" id="ARBA00022898"/>
    </source>
</evidence>
<dbReference type="EMBL" id="JADKPN010000007">
    <property type="protein sequence ID" value="MBF4764068.1"/>
    <property type="molecule type" value="Genomic_DNA"/>
</dbReference>
<keyword evidence="7" id="KW-0808">Transferase</keyword>
<keyword evidence="8" id="KW-1185">Reference proteome</keyword>
<protein>
    <submittedName>
        <fullName evidence="7">Alanine--glyoxylate aminotransferase family protein</fullName>
    </submittedName>
</protein>
<accession>A0A930YES9</accession>
<evidence type="ECO:0000256" key="1">
    <source>
        <dbReference type="ARBA" id="ARBA00001933"/>
    </source>
</evidence>
<feature type="domain" description="Aminotransferase class V" evidence="6">
    <location>
        <begin position="35"/>
        <end position="336"/>
    </location>
</feature>
<proteinExistence type="inferred from homology"/>
<reference evidence="7" key="1">
    <citation type="submission" date="2020-11" db="EMBL/GenBank/DDBJ databases">
        <title>Nocardioides sp. nov., isolated from Soil of Cynanchum wilfordii Hemsley rhizosphere.</title>
        <authorList>
            <person name="Lee J.-S."/>
            <person name="Suh M.K."/>
            <person name="Kim J.-S."/>
        </authorList>
    </citation>
    <scope>NUCLEOTIDE SEQUENCE</scope>
    <source>
        <strain evidence="7">KCTC 19275</strain>
    </source>
</reference>
<dbReference type="GO" id="GO:0008453">
    <property type="term" value="F:alanine-glyoxylate transaminase activity"/>
    <property type="evidence" value="ECO:0007669"/>
    <property type="project" value="TreeGrafter"/>
</dbReference>
<feature type="modified residue" description="N6-(pyridoxal phosphate)lysine" evidence="5">
    <location>
        <position position="193"/>
    </location>
</feature>
<gene>
    <name evidence="7" type="ORF">ISU07_13110</name>
</gene>
<sequence length="372" mass="39301">MSSVGPVIFERHLFGPGPSNPYPEATDALSRPLLGHLDPEFLRIMDETCELLRQAWGTTNARTLPISATGSAGMEAAFVNTVHEGDVVVVGVNGLFGQRMCDVAARCGAEVVAVEHEWGTPVDVQRMLDAHPHPTMYAAVHAETSTGVRSDIAALGAAKGDALLVTDAVTSLAGIELRADDWGIDVGYAGTQKCLGVAPGLAPFTINDRAFARRVEKPRSWYLDLGLLGGYVGEASSRGATGGGRTYHHTAPVAMVVSLHAGLTRIVEEGLENVWARHEAVGKQLQDGLQSMGLELFAQEGSRLPELTTVKVPDGVDSAAVRGRLLERHGIEIGAGVGQYAATVWRIGLMGHNARPDAALLVLAALEEAIKA</sequence>
<dbReference type="Gene3D" id="3.90.1150.10">
    <property type="entry name" value="Aspartate Aminotransferase, domain 1"/>
    <property type="match status" value="1"/>
</dbReference>